<protein>
    <submittedName>
        <fullName evidence="1">Uncharacterized protein</fullName>
    </submittedName>
</protein>
<comment type="caution">
    <text evidence="1">The sequence shown here is derived from an EMBL/GenBank/DDBJ whole genome shotgun (WGS) entry which is preliminary data.</text>
</comment>
<gene>
    <name evidence="1" type="ORF">G5575_01425</name>
</gene>
<name>A0A6M1SLW0_9HYPH</name>
<reference evidence="1 2" key="2">
    <citation type="submission" date="2020-03" db="EMBL/GenBank/DDBJ databases">
        <title>Devosia chinhatensis sp. nov., isolated from a hexachlorocyclohexane (HCH) dump site in India.</title>
        <authorList>
            <person name="Kumar M."/>
            <person name="Lal R."/>
        </authorList>
    </citation>
    <scope>NUCLEOTIDE SEQUENCE [LARGE SCALE GENOMIC DNA]</scope>
    <source>
        <strain evidence="1 2">H239</strain>
    </source>
</reference>
<reference evidence="1 2" key="1">
    <citation type="submission" date="2020-02" db="EMBL/GenBank/DDBJ databases">
        <authorList>
            <person name="Khan S.A."/>
            <person name="Jeon C.O."/>
            <person name="Chun B.H."/>
        </authorList>
    </citation>
    <scope>NUCLEOTIDE SEQUENCE [LARGE SCALE GENOMIC DNA]</scope>
    <source>
        <strain evidence="1 2">H239</strain>
    </source>
</reference>
<dbReference type="Proteomes" id="UP000474802">
    <property type="component" value="Unassembled WGS sequence"/>
</dbReference>
<keyword evidence="2" id="KW-1185">Reference proteome</keyword>
<sequence>MRAGDIYSPAGFSHAVLIHQNHQPLEVHLGIRVAGRSGVEHEMDVVALDGAEAIAARRDRRAPSWRHVRVHAECKVYADKLSLPLGRQMWGLSADCRLRLKGGLVSNAGRTDSISNLLGKHGTYYRSDVEPNTPGMFELDRDLRDRFERI</sequence>
<dbReference type="RefSeq" id="WP_164532776.1">
    <property type="nucleotide sequence ID" value="NZ_JAALFG010000001.1"/>
</dbReference>
<organism evidence="1 2">
    <name type="scientific">Devosia aurantiaca</name>
    <dbReference type="NCBI Taxonomy" id="2714858"/>
    <lineage>
        <taxon>Bacteria</taxon>
        <taxon>Pseudomonadati</taxon>
        <taxon>Pseudomonadota</taxon>
        <taxon>Alphaproteobacteria</taxon>
        <taxon>Hyphomicrobiales</taxon>
        <taxon>Devosiaceae</taxon>
        <taxon>Devosia</taxon>
    </lineage>
</organism>
<proteinExistence type="predicted"/>
<dbReference type="AlphaFoldDB" id="A0A6M1SLW0"/>
<dbReference type="EMBL" id="JAALFG010000001">
    <property type="protein sequence ID" value="NGP16522.1"/>
    <property type="molecule type" value="Genomic_DNA"/>
</dbReference>
<evidence type="ECO:0000313" key="2">
    <source>
        <dbReference type="Proteomes" id="UP000474802"/>
    </source>
</evidence>
<accession>A0A6M1SLW0</accession>
<evidence type="ECO:0000313" key="1">
    <source>
        <dbReference type="EMBL" id="NGP16522.1"/>
    </source>
</evidence>